<dbReference type="Proteomes" id="UP000007798">
    <property type="component" value="Unassembled WGS sequence"/>
</dbReference>
<dbReference type="Pfam" id="PF00780">
    <property type="entry name" value="CNH"/>
    <property type="match status" value="1"/>
</dbReference>
<dbReference type="PANTHER" id="PTHR12894:SF49">
    <property type="entry name" value="VAM6_VPS39-LIKE PROTEIN"/>
    <property type="match status" value="1"/>
</dbReference>
<dbReference type="GO" id="GO:0016020">
    <property type="term" value="C:membrane"/>
    <property type="evidence" value="ECO:0007669"/>
    <property type="project" value="TreeGrafter"/>
</dbReference>
<dbReference type="GO" id="GO:0005737">
    <property type="term" value="C:cytoplasm"/>
    <property type="evidence" value="ECO:0007669"/>
    <property type="project" value="TreeGrafter"/>
</dbReference>
<evidence type="ECO:0000313" key="5">
    <source>
        <dbReference type="EMBL" id="EDW83302.1"/>
    </source>
</evidence>
<dbReference type="HOGENOM" id="CLU_004190_1_1_1"/>
<evidence type="ECO:0000256" key="2">
    <source>
        <dbReference type="ARBA" id="ARBA00023136"/>
    </source>
</evidence>
<dbReference type="EMBL" id="CH964251">
    <property type="protein sequence ID" value="EDW83302.1"/>
    <property type="molecule type" value="Genomic_DNA"/>
</dbReference>
<dbReference type="AlphaFoldDB" id="B4NG85"/>
<dbReference type="STRING" id="7260.B4NG85"/>
<dbReference type="OrthoDB" id="5325112at2759"/>
<dbReference type="KEGG" id="dwi:6649765"/>
<dbReference type="FunCoup" id="B4NG85">
    <property type="interactions" value="2293"/>
</dbReference>
<sequence>MHQAYQVHSILKQVVQIESLAAYGNNVILGTRSGQIIMYSVDEKAGVDMRMFSKNFSRKPITQMEVIEEEKLLFVLTDQMIHVCDLSRMESSFVLVHVSQDTKGVTLFTLDVDSQKSTTGEMATFIRLCCAIRRRLVFFFWKTDKLDSLQLSIELADVPRSLCWVAQTVCVGCKDEYVVYNISAIPPTKHDLFPTSSATSREPCISLIRKDLLGVSKDDYLILVDPSKYTAKDGSTEVVSIDQKNALPPLGWSQALLGLVWDEPYVVGRTQSAVEVRSLVGKDTLVQTIPELQKSKFLVRSKKGTIFAAATSELWCIRLVDIPTQRTQLLQQKKYQLAIELTEISEEPAEDKAQTIRQIHMLYAKELFTNKEFSAAMKEFEKASIDPYDVIRLFPNLVPELAATTGMDAVPTSSVPQLEERDLEYAYLALIEFLAQARQREVVKLRDTKSSSKSLLEIIDTTLLKCYLQTNDSLVAPLLRLNQCHLEESQKTLKKHNKISELIILYQMKGKHKEALKLLREQANKEGSVLQGRERTIRYLQQLGGDHLPLIFEFADWVLQEAPQEGLTIFTVELIEVESLPRAKVLDFLVSKHKSLVIPYLEHVINVWDDTNTLRHNLLIKQYREQVQRMLENDKDNPDLESLRSKLYKMLAETHNYSPDRVLEDFPTTVLLEERALILGRLKKHEKVLAIFIQALGDVSKAKSYAEANYGHDKNIFHILLKTVVNPLPQAPYEGIQLHPDFIRPNRKVALDLLNAYATKIDPSDIFQYLPDDMTLKELQNYLEKCIRTQLADKHQRQMMIGLLEAESKRLQSELKNQKQIAFELNEFSVCPECKKRFSSQSAFVRYPSGQVVHLSCHDRSARAALQQ</sequence>
<dbReference type="eggNOG" id="KOG2063">
    <property type="taxonomic scope" value="Eukaryota"/>
</dbReference>
<organism evidence="5 6">
    <name type="scientific">Drosophila willistoni</name>
    <name type="common">Fruit fly</name>
    <dbReference type="NCBI Taxonomy" id="7260"/>
    <lineage>
        <taxon>Eukaryota</taxon>
        <taxon>Metazoa</taxon>
        <taxon>Ecdysozoa</taxon>
        <taxon>Arthropoda</taxon>
        <taxon>Hexapoda</taxon>
        <taxon>Insecta</taxon>
        <taxon>Pterygota</taxon>
        <taxon>Neoptera</taxon>
        <taxon>Endopterygota</taxon>
        <taxon>Diptera</taxon>
        <taxon>Brachycera</taxon>
        <taxon>Muscomorpha</taxon>
        <taxon>Ephydroidea</taxon>
        <taxon>Drosophilidae</taxon>
        <taxon>Drosophila</taxon>
        <taxon>Sophophora</taxon>
    </lineage>
</organism>
<dbReference type="OMA" id="EEYCNQV"/>
<dbReference type="SUPFAM" id="SSF50978">
    <property type="entry name" value="WD40 repeat-like"/>
    <property type="match status" value="1"/>
</dbReference>
<dbReference type="GO" id="GO:0009267">
    <property type="term" value="P:cellular response to starvation"/>
    <property type="evidence" value="ECO:0007669"/>
    <property type="project" value="EnsemblMetazoa"/>
</dbReference>
<dbReference type="InterPro" id="IPR032914">
    <property type="entry name" value="Vam6/VPS39/TRAP1"/>
</dbReference>
<keyword evidence="2" id="KW-0472">Membrane</keyword>
<comment type="subcellular location">
    <subcellularLocation>
        <location evidence="1">Endomembrane system</location>
        <topology evidence="1">Peripheral membrane protein</topology>
    </subcellularLocation>
</comment>
<dbReference type="InterPro" id="IPR001180">
    <property type="entry name" value="CNH_dom"/>
</dbReference>
<dbReference type="GO" id="GO:0012505">
    <property type="term" value="C:endomembrane system"/>
    <property type="evidence" value="ECO:0007669"/>
    <property type="project" value="UniProtKB-SubCell"/>
</dbReference>
<dbReference type="GO" id="GO:0097352">
    <property type="term" value="P:autophagosome maturation"/>
    <property type="evidence" value="ECO:0007669"/>
    <property type="project" value="EnsemblMetazoa"/>
</dbReference>
<dbReference type="InterPro" id="IPR019452">
    <property type="entry name" value="VPS39/TGF_beta_rcpt-assoc_1"/>
</dbReference>
<dbReference type="InterPro" id="IPR036322">
    <property type="entry name" value="WD40_repeat_dom_sf"/>
</dbReference>
<name>B4NG85_DROWI</name>
<proteinExistence type="inferred from homology"/>
<gene>
    <name evidence="5" type="primary">Dwil\GK22781</name>
    <name evidence="5" type="ORF">Dwil_GK22781</name>
</gene>
<feature type="domain" description="CNH" evidence="4">
    <location>
        <begin position="14"/>
        <end position="305"/>
    </location>
</feature>
<dbReference type="GO" id="GO:0033292">
    <property type="term" value="P:T-tubule organization"/>
    <property type="evidence" value="ECO:0007669"/>
    <property type="project" value="EnsemblMetazoa"/>
</dbReference>
<dbReference type="Pfam" id="PF10366">
    <property type="entry name" value="Vps39_1"/>
    <property type="match status" value="1"/>
</dbReference>
<evidence type="ECO:0000256" key="3">
    <source>
        <dbReference type="ARBA" id="ARBA00038201"/>
    </source>
</evidence>
<dbReference type="PROSITE" id="PS50219">
    <property type="entry name" value="CNH"/>
    <property type="match status" value="1"/>
</dbReference>
<evidence type="ECO:0000259" key="4">
    <source>
        <dbReference type="PROSITE" id="PS50219"/>
    </source>
</evidence>
<dbReference type="InParanoid" id="B4NG85"/>
<dbReference type="Pfam" id="PF10367">
    <property type="entry name" value="zf-Vps39_C"/>
    <property type="match status" value="1"/>
</dbReference>
<evidence type="ECO:0000256" key="1">
    <source>
        <dbReference type="ARBA" id="ARBA00004184"/>
    </source>
</evidence>
<protein>
    <recommendedName>
        <fullName evidence="4">CNH domain-containing protein</fullName>
    </recommendedName>
</protein>
<dbReference type="PANTHER" id="PTHR12894">
    <property type="entry name" value="CNH DOMAIN CONTAINING"/>
    <property type="match status" value="1"/>
</dbReference>
<comment type="similarity">
    <text evidence="3">Belongs to the VAM6/VPS39 family.</text>
</comment>
<dbReference type="InterPro" id="IPR019453">
    <property type="entry name" value="VPS39/TGFA1_Znf"/>
</dbReference>
<reference evidence="5 6" key="1">
    <citation type="journal article" date="2007" name="Nature">
        <title>Evolution of genes and genomes on the Drosophila phylogeny.</title>
        <authorList>
            <consortium name="Drosophila 12 Genomes Consortium"/>
            <person name="Clark A.G."/>
            <person name="Eisen M.B."/>
            <person name="Smith D.R."/>
            <person name="Bergman C.M."/>
            <person name="Oliver B."/>
            <person name="Markow T.A."/>
            <person name="Kaufman T.C."/>
            <person name="Kellis M."/>
            <person name="Gelbart W."/>
            <person name="Iyer V.N."/>
            <person name="Pollard D.A."/>
            <person name="Sackton T.B."/>
            <person name="Larracuente A.M."/>
            <person name="Singh N.D."/>
            <person name="Abad J.P."/>
            <person name="Abt D.N."/>
            <person name="Adryan B."/>
            <person name="Aguade M."/>
            <person name="Akashi H."/>
            <person name="Anderson W.W."/>
            <person name="Aquadro C.F."/>
            <person name="Ardell D.H."/>
            <person name="Arguello R."/>
            <person name="Artieri C.G."/>
            <person name="Barbash D.A."/>
            <person name="Barker D."/>
            <person name="Barsanti P."/>
            <person name="Batterham P."/>
            <person name="Batzoglou S."/>
            <person name="Begun D."/>
            <person name="Bhutkar A."/>
            <person name="Blanco E."/>
            <person name="Bosak S.A."/>
            <person name="Bradley R.K."/>
            <person name="Brand A.D."/>
            <person name="Brent M.R."/>
            <person name="Brooks A.N."/>
            <person name="Brown R.H."/>
            <person name="Butlin R.K."/>
            <person name="Caggese C."/>
            <person name="Calvi B.R."/>
            <person name="Bernardo de Carvalho A."/>
            <person name="Caspi A."/>
            <person name="Castrezana S."/>
            <person name="Celniker S.E."/>
            <person name="Chang J.L."/>
            <person name="Chapple C."/>
            <person name="Chatterji S."/>
            <person name="Chinwalla A."/>
            <person name="Civetta A."/>
            <person name="Clifton S.W."/>
            <person name="Comeron J.M."/>
            <person name="Costello J.C."/>
            <person name="Coyne J.A."/>
            <person name="Daub J."/>
            <person name="David R.G."/>
            <person name="Delcher A.L."/>
            <person name="Delehaunty K."/>
            <person name="Do C.B."/>
            <person name="Ebling H."/>
            <person name="Edwards K."/>
            <person name="Eickbush T."/>
            <person name="Evans J.D."/>
            <person name="Filipski A."/>
            <person name="Findeiss S."/>
            <person name="Freyhult E."/>
            <person name="Fulton L."/>
            <person name="Fulton R."/>
            <person name="Garcia A.C."/>
            <person name="Gardiner A."/>
            <person name="Garfield D.A."/>
            <person name="Garvin B.E."/>
            <person name="Gibson G."/>
            <person name="Gilbert D."/>
            <person name="Gnerre S."/>
            <person name="Godfrey J."/>
            <person name="Good R."/>
            <person name="Gotea V."/>
            <person name="Gravely B."/>
            <person name="Greenberg A.J."/>
            <person name="Griffiths-Jones S."/>
            <person name="Gross S."/>
            <person name="Guigo R."/>
            <person name="Gustafson E.A."/>
            <person name="Haerty W."/>
            <person name="Hahn M.W."/>
            <person name="Halligan D.L."/>
            <person name="Halpern A.L."/>
            <person name="Halter G.M."/>
            <person name="Han M.V."/>
            <person name="Heger A."/>
            <person name="Hillier L."/>
            <person name="Hinrichs A.S."/>
            <person name="Holmes I."/>
            <person name="Hoskins R.A."/>
            <person name="Hubisz M.J."/>
            <person name="Hultmark D."/>
            <person name="Huntley M.A."/>
            <person name="Jaffe D.B."/>
            <person name="Jagadeeshan S."/>
            <person name="Jeck W.R."/>
            <person name="Johnson J."/>
            <person name="Jones C.D."/>
            <person name="Jordan W.C."/>
            <person name="Karpen G.H."/>
            <person name="Kataoka E."/>
            <person name="Keightley P.D."/>
            <person name="Kheradpour P."/>
            <person name="Kirkness E.F."/>
            <person name="Koerich L.B."/>
            <person name="Kristiansen K."/>
            <person name="Kudrna D."/>
            <person name="Kulathinal R.J."/>
            <person name="Kumar S."/>
            <person name="Kwok R."/>
            <person name="Lander E."/>
            <person name="Langley C.H."/>
            <person name="Lapoint R."/>
            <person name="Lazzaro B.P."/>
            <person name="Lee S.J."/>
            <person name="Levesque L."/>
            <person name="Li R."/>
            <person name="Lin C.F."/>
            <person name="Lin M.F."/>
            <person name="Lindblad-Toh K."/>
            <person name="Llopart A."/>
            <person name="Long M."/>
            <person name="Low L."/>
            <person name="Lozovsky E."/>
            <person name="Lu J."/>
            <person name="Luo M."/>
            <person name="Machado C.A."/>
            <person name="Makalowski W."/>
            <person name="Marzo M."/>
            <person name="Matsuda M."/>
            <person name="Matzkin L."/>
            <person name="McAllister B."/>
            <person name="McBride C.S."/>
            <person name="McKernan B."/>
            <person name="McKernan K."/>
            <person name="Mendez-Lago M."/>
            <person name="Minx P."/>
            <person name="Mollenhauer M.U."/>
            <person name="Montooth K."/>
            <person name="Mount S.M."/>
            <person name="Mu X."/>
            <person name="Myers E."/>
            <person name="Negre B."/>
            <person name="Newfeld S."/>
            <person name="Nielsen R."/>
            <person name="Noor M.A."/>
            <person name="O'Grady P."/>
            <person name="Pachter L."/>
            <person name="Papaceit M."/>
            <person name="Parisi M.J."/>
            <person name="Parisi M."/>
            <person name="Parts L."/>
            <person name="Pedersen J.S."/>
            <person name="Pesole G."/>
            <person name="Phillippy A.M."/>
            <person name="Ponting C.P."/>
            <person name="Pop M."/>
            <person name="Porcelli D."/>
            <person name="Powell J.R."/>
            <person name="Prohaska S."/>
            <person name="Pruitt K."/>
            <person name="Puig M."/>
            <person name="Quesneville H."/>
            <person name="Ram K.R."/>
            <person name="Rand D."/>
            <person name="Rasmussen M.D."/>
            <person name="Reed L.K."/>
            <person name="Reenan R."/>
            <person name="Reily A."/>
            <person name="Remington K.A."/>
            <person name="Rieger T.T."/>
            <person name="Ritchie M.G."/>
            <person name="Robin C."/>
            <person name="Rogers Y.H."/>
            <person name="Rohde C."/>
            <person name="Rozas J."/>
            <person name="Rubenfield M.J."/>
            <person name="Ruiz A."/>
            <person name="Russo S."/>
            <person name="Salzberg S.L."/>
            <person name="Sanchez-Gracia A."/>
            <person name="Saranga D.J."/>
            <person name="Sato H."/>
            <person name="Schaeffer S.W."/>
            <person name="Schatz M.C."/>
            <person name="Schlenke T."/>
            <person name="Schwartz R."/>
            <person name="Segarra C."/>
            <person name="Singh R.S."/>
            <person name="Sirot L."/>
            <person name="Sirota M."/>
            <person name="Sisneros N.B."/>
            <person name="Smith C.D."/>
            <person name="Smith T.F."/>
            <person name="Spieth J."/>
            <person name="Stage D.E."/>
            <person name="Stark A."/>
            <person name="Stephan W."/>
            <person name="Strausberg R.L."/>
            <person name="Strempel S."/>
            <person name="Sturgill D."/>
            <person name="Sutton G."/>
            <person name="Sutton G.G."/>
            <person name="Tao W."/>
            <person name="Teichmann S."/>
            <person name="Tobari Y.N."/>
            <person name="Tomimura Y."/>
            <person name="Tsolas J.M."/>
            <person name="Valente V.L."/>
            <person name="Venter E."/>
            <person name="Venter J.C."/>
            <person name="Vicario S."/>
            <person name="Vieira F.G."/>
            <person name="Vilella A.J."/>
            <person name="Villasante A."/>
            <person name="Walenz B."/>
            <person name="Wang J."/>
            <person name="Wasserman M."/>
            <person name="Watts T."/>
            <person name="Wilson D."/>
            <person name="Wilson R.K."/>
            <person name="Wing R.A."/>
            <person name="Wolfner M.F."/>
            <person name="Wong A."/>
            <person name="Wong G.K."/>
            <person name="Wu C.I."/>
            <person name="Wu G."/>
            <person name="Yamamoto D."/>
            <person name="Yang H.P."/>
            <person name="Yang S.P."/>
            <person name="Yorke J.A."/>
            <person name="Yoshida K."/>
            <person name="Zdobnov E."/>
            <person name="Zhang P."/>
            <person name="Zhang Y."/>
            <person name="Zimin A.V."/>
            <person name="Baldwin J."/>
            <person name="Abdouelleil A."/>
            <person name="Abdulkadir J."/>
            <person name="Abebe A."/>
            <person name="Abera B."/>
            <person name="Abreu J."/>
            <person name="Acer S.C."/>
            <person name="Aftuck L."/>
            <person name="Alexander A."/>
            <person name="An P."/>
            <person name="Anderson E."/>
            <person name="Anderson S."/>
            <person name="Arachi H."/>
            <person name="Azer M."/>
            <person name="Bachantsang P."/>
            <person name="Barry A."/>
            <person name="Bayul T."/>
            <person name="Berlin A."/>
            <person name="Bessette D."/>
            <person name="Bloom T."/>
            <person name="Blye J."/>
            <person name="Boguslavskiy L."/>
            <person name="Bonnet C."/>
            <person name="Boukhgalter B."/>
            <person name="Bourzgui I."/>
            <person name="Brown A."/>
            <person name="Cahill P."/>
            <person name="Channer S."/>
            <person name="Cheshatsang Y."/>
            <person name="Chuda L."/>
            <person name="Citroen M."/>
            <person name="Collymore A."/>
            <person name="Cooke P."/>
            <person name="Costello M."/>
            <person name="D'Aco K."/>
            <person name="Daza R."/>
            <person name="De Haan G."/>
            <person name="DeGray S."/>
            <person name="DeMaso C."/>
            <person name="Dhargay N."/>
            <person name="Dooley K."/>
            <person name="Dooley E."/>
            <person name="Doricent M."/>
            <person name="Dorje P."/>
            <person name="Dorjee K."/>
            <person name="Dupes A."/>
            <person name="Elong R."/>
            <person name="Falk J."/>
            <person name="Farina A."/>
            <person name="Faro S."/>
            <person name="Ferguson D."/>
            <person name="Fisher S."/>
            <person name="Foley C.D."/>
            <person name="Franke A."/>
            <person name="Friedrich D."/>
            <person name="Gadbois L."/>
            <person name="Gearin G."/>
            <person name="Gearin C.R."/>
            <person name="Giannoukos G."/>
            <person name="Goode T."/>
            <person name="Graham J."/>
            <person name="Grandbois E."/>
            <person name="Grewal S."/>
            <person name="Gyaltsen K."/>
            <person name="Hafez N."/>
            <person name="Hagos B."/>
            <person name="Hall J."/>
            <person name="Henson C."/>
            <person name="Hollinger A."/>
            <person name="Honan T."/>
            <person name="Huard M.D."/>
            <person name="Hughes L."/>
            <person name="Hurhula B."/>
            <person name="Husby M.E."/>
            <person name="Kamat A."/>
            <person name="Kanga B."/>
            <person name="Kashin S."/>
            <person name="Khazanovich D."/>
            <person name="Kisner P."/>
            <person name="Lance K."/>
            <person name="Lara M."/>
            <person name="Lee W."/>
            <person name="Lennon N."/>
            <person name="Letendre F."/>
            <person name="LeVine R."/>
            <person name="Lipovsky A."/>
            <person name="Liu X."/>
            <person name="Liu J."/>
            <person name="Liu S."/>
            <person name="Lokyitsang T."/>
            <person name="Lokyitsang Y."/>
            <person name="Lubonja R."/>
            <person name="Lui A."/>
            <person name="MacDonald P."/>
            <person name="Magnisalis V."/>
            <person name="Maru K."/>
            <person name="Matthews C."/>
            <person name="McCusker W."/>
            <person name="McDonough S."/>
            <person name="Mehta T."/>
            <person name="Meldrim J."/>
            <person name="Meneus L."/>
            <person name="Mihai O."/>
            <person name="Mihalev A."/>
            <person name="Mihova T."/>
            <person name="Mittelman R."/>
            <person name="Mlenga V."/>
            <person name="Montmayeur A."/>
            <person name="Mulrain L."/>
            <person name="Navidi A."/>
            <person name="Naylor J."/>
            <person name="Negash T."/>
            <person name="Nguyen T."/>
            <person name="Nguyen N."/>
            <person name="Nicol R."/>
            <person name="Norbu C."/>
            <person name="Norbu N."/>
            <person name="Novod N."/>
            <person name="O'Neill B."/>
            <person name="Osman S."/>
            <person name="Markiewicz E."/>
            <person name="Oyono O.L."/>
            <person name="Patti C."/>
            <person name="Phunkhang P."/>
            <person name="Pierre F."/>
            <person name="Priest M."/>
            <person name="Raghuraman S."/>
            <person name="Rege F."/>
            <person name="Reyes R."/>
            <person name="Rise C."/>
            <person name="Rogov P."/>
            <person name="Ross K."/>
            <person name="Ryan E."/>
            <person name="Settipalli S."/>
            <person name="Shea T."/>
            <person name="Sherpa N."/>
            <person name="Shi L."/>
            <person name="Shih D."/>
            <person name="Sparrow T."/>
            <person name="Spaulding J."/>
            <person name="Stalker J."/>
            <person name="Stange-Thomann N."/>
            <person name="Stavropoulos S."/>
            <person name="Stone C."/>
            <person name="Strader C."/>
            <person name="Tesfaye S."/>
            <person name="Thomson T."/>
            <person name="Thoulutsang Y."/>
            <person name="Thoulutsang D."/>
            <person name="Topham K."/>
            <person name="Topping I."/>
            <person name="Tsamla T."/>
            <person name="Vassiliev H."/>
            <person name="Vo A."/>
            <person name="Wangchuk T."/>
            <person name="Wangdi T."/>
            <person name="Weiand M."/>
            <person name="Wilkinson J."/>
            <person name="Wilson A."/>
            <person name="Yadav S."/>
            <person name="Young G."/>
            <person name="Yu Q."/>
            <person name="Zembek L."/>
            <person name="Zhong D."/>
            <person name="Zimmer A."/>
            <person name="Zwirko Z."/>
            <person name="Jaffe D.B."/>
            <person name="Alvarez P."/>
            <person name="Brockman W."/>
            <person name="Butler J."/>
            <person name="Chin C."/>
            <person name="Gnerre S."/>
            <person name="Grabherr M."/>
            <person name="Kleber M."/>
            <person name="Mauceli E."/>
            <person name="MacCallum I."/>
        </authorList>
    </citation>
    <scope>NUCLEOTIDE SEQUENCE [LARGE SCALE GENOMIC DNA]</scope>
    <source>
        <strain evidence="6">Tucson 14030-0811.24</strain>
    </source>
</reference>
<dbReference type="GO" id="GO:0031267">
    <property type="term" value="F:small GTPase binding"/>
    <property type="evidence" value="ECO:0007669"/>
    <property type="project" value="EnsemblMetazoa"/>
</dbReference>
<dbReference type="GO" id="GO:0160156">
    <property type="term" value="P:secretory granule-lysosome fusion"/>
    <property type="evidence" value="ECO:0007669"/>
    <property type="project" value="EnsemblMetazoa"/>
</dbReference>
<keyword evidence="6" id="KW-1185">Reference proteome</keyword>
<dbReference type="PhylomeDB" id="B4NG85"/>
<dbReference type="GO" id="GO:0034058">
    <property type="term" value="P:endosomal vesicle fusion"/>
    <property type="evidence" value="ECO:0007669"/>
    <property type="project" value="EnsemblMetazoa"/>
</dbReference>
<evidence type="ECO:0000313" key="6">
    <source>
        <dbReference type="Proteomes" id="UP000007798"/>
    </source>
</evidence>
<accession>B4NG85</accession>